<dbReference type="Proteomes" id="UP000530564">
    <property type="component" value="Unassembled WGS sequence"/>
</dbReference>
<evidence type="ECO:0000313" key="3">
    <source>
        <dbReference type="Proteomes" id="UP000530564"/>
    </source>
</evidence>
<evidence type="ECO:0000256" key="1">
    <source>
        <dbReference type="SAM" id="Phobius"/>
    </source>
</evidence>
<accession>A0A839ZWN8</accession>
<feature type="transmembrane region" description="Helical" evidence="1">
    <location>
        <begin position="107"/>
        <end position="131"/>
    </location>
</feature>
<keyword evidence="1" id="KW-0472">Membrane</keyword>
<dbReference type="AlphaFoldDB" id="A0A839ZWN8"/>
<keyword evidence="1" id="KW-1133">Transmembrane helix</keyword>
<name>A0A839ZWN8_9CAUL</name>
<organism evidence="2 3">
    <name type="scientific">Phenylobacterium haematophilum</name>
    <dbReference type="NCBI Taxonomy" id="98513"/>
    <lineage>
        <taxon>Bacteria</taxon>
        <taxon>Pseudomonadati</taxon>
        <taxon>Pseudomonadota</taxon>
        <taxon>Alphaproteobacteria</taxon>
        <taxon>Caulobacterales</taxon>
        <taxon>Caulobacteraceae</taxon>
        <taxon>Phenylobacterium</taxon>
    </lineage>
</organism>
<keyword evidence="1" id="KW-0812">Transmembrane</keyword>
<reference evidence="2 3" key="1">
    <citation type="submission" date="2020-08" db="EMBL/GenBank/DDBJ databases">
        <title>Genomic Encyclopedia of Type Strains, Phase IV (KMG-IV): sequencing the most valuable type-strain genomes for metagenomic binning, comparative biology and taxonomic classification.</title>
        <authorList>
            <person name="Goeker M."/>
        </authorList>
    </citation>
    <scope>NUCLEOTIDE SEQUENCE [LARGE SCALE GENOMIC DNA]</scope>
    <source>
        <strain evidence="2 3">DSM 21793</strain>
    </source>
</reference>
<dbReference type="EMBL" id="JACIDK010000002">
    <property type="protein sequence ID" value="MBB3890454.1"/>
    <property type="molecule type" value="Genomic_DNA"/>
</dbReference>
<comment type="caution">
    <text evidence="2">The sequence shown here is derived from an EMBL/GenBank/DDBJ whole genome shotgun (WGS) entry which is preliminary data.</text>
</comment>
<feature type="transmembrane region" description="Helical" evidence="1">
    <location>
        <begin position="82"/>
        <end position="101"/>
    </location>
</feature>
<protein>
    <submittedName>
        <fullName evidence="2">CHASE2 domain-containing sensor protein</fullName>
    </submittedName>
</protein>
<proteinExistence type="predicted"/>
<sequence>MLSSLPEQIWAVAMLAVSTYAWWRGGWVERVVAVANVLAWVATAALQNRTNWVDPQWSVFAVDVLFLGVLLALVVRSDRNWILAAAAFQLLLVITHAAIIVDGGVRARAYITALILWSYLVLITLALGAHLRWRLLARQRAPLSARPAR</sequence>
<dbReference type="RefSeq" id="WP_183770641.1">
    <property type="nucleotide sequence ID" value="NZ_JACIDK010000002.1"/>
</dbReference>
<gene>
    <name evidence="2" type="ORF">GGQ61_001171</name>
</gene>
<feature type="transmembrane region" description="Helical" evidence="1">
    <location>
        <begin position="57"/>
        <end position="75"/>
    </location>
</feature>
<evidence type="ECO:0000313" key="2">
    <source>
        <dbReference type="EMBL" id="MBB3890454.1"/>
    </source>
</evidence>
<keyword evidence="3" id="KW-1185">Reference proteome</keyword>